<protein>
    <recommendedName>
        <fullName evidence="1">TPM domain-containing protein</fullName>
    </recommendedName>
</protein>
<dbReference type="AlphaFoldDB" id="A0A1L3GCJ1"/>
<dbReference type="STRING" id="29542.A6070_09060"/>
<dbReference type="EMBL" id="CP015518">
    <property type="protein sequence ID" value="APG23660.1"/>
    <property type="molecule type" value="Genomic_DNA"/>
</dbReference>
<feature type="domain" description="TPM" evidence="1">
    <location>
        <begin position="25"/>
        <end position="145"/>
    </location>
</feature>
<dbReference type="InterPro" id="IPR007621">
    <property type="entry name" value="TPM_dom"/>
</dbReference>
<dbReference type="PANTHER" id="PTHR30373:SF2">
    <property type="entry name" value="UPF0603 PROTEIN YGCG"/>
    <property type="match status" value="1"/>
</dbReference>
<organism evidence="2 3">
    <name type="scientific">Syntrophotalea acetylenica</name>
    <name type="common">Pelobacter acetylenicus</name>
    <dbReference type="NCBI Taxonomy" id="29542"/>
    <lineage>
        <taxon>Bacteria</taxon>
        <taxon>Pseudomonadati</taxon>
        <taxon>Thermodesulfobacteriota</taxon>
        <taxon>Desulfuromonadia</taxon>
        <taxon>Desulfuromonadales</taxon>
        <taxon>Syntrophotaleaceae</taxon>
        <taxon>Syntrophotalea</taxon>
    </lineage>
</organism>
<dbReference type="RefSeq" id="WP_072285470.1">
    <property type="nucleotide sequence ID" value="NZ_CP015455.1"/>
</dbReference>
<dbReference type="Gene3D" id="3.10.310.50">
    <property type="match status" value="1"/>
</dbReference>
<dbReference type="OrthoDB" id="5405492at2"/>
<proteinExistence type="predicted"/>
<evidence type="ECO:0000259" key="1">
    <source>
        <dbReference type="Pfam" id="PF04536"/>
    </source>
</evidence>
<reference evidence="2 3" key="1">
    <citation type="journal article" date="2017" name="Genome Announc.">
        <title>Complete Genome Sequences of Two Acetylene-Fermenting Pelobacter acetylenicus Strains.</title>
        <authorList>
            <person name="Sutton J.M."/>
            <person name="Baesman S.M."/>
            <person name="Fierst J.L."/>
            <person name="Poret-Peterson A.T."/>
            <person name="Oremland R.S."/>
            <person name="Dunlap D.S."/>
            <person name="Akob D.M."/>
        </authorList>
    </citation>
    <scope>NUCLEOTIDE SEQUENCE [LARGE SCALE GENOMIC DNA]</scope>
    <source>
        <strain evidence="2 3">DSM 3247</strain>
    </source>
</reference>
<evidence type="ECO:0000313" key="2">
    <source>
        <dbReference type="EMBL" id="APG23660.1"/>
    </source>
</evidence>
<dbReference type="KEGG" id="pace:A6070_09060"/>
<dbReference type="PANTHER" id="PTHR30373">
    <property type="entry name" value="UPF0603 PROTEIN YGCG"/>
    <property type="match status" value="1"/>
</dbReference>
<dbReference type="Proteomes" id="UP000182264">
    <property type="component" value="Chromosome"/>
</dbReference>
<gene>
    <name evidence="2" type="ORF">A7E75_00455</name>
</gene>
<name>A0A1L3GCJ1_SYNAC</name>
<sequence length="338" mass="37163">MRGFLFCVMLGLALLLAACGDRYIDDRAGLMSADEELRLRTFQKKLLQELDIELQVVVLDDACGDLDSLSAQLVEQHGIGKRTRGTRGVLLLVDPVGRQVRMEIGYDLEGIFPDAFIGYIEQRQMAPFFEAGRLGAGIEATAELVVGKALGAIDEAGYDPSAAAGGLAHLSGGGGARSAVDIGIGVVDKPLLEDASAFGAQSSPEQALEAYLEVLRGHIKDPGLGLYSPETQDFFRQWLVTDAQQDNERRKLESHIGQGKVFQHDGRAVIRFPLAETGAAPYFLVWGDGGWMLDFASMHKLIGFNHRNQWHLRSLDHNYMFGFVDWRFDRHGFPCAKP</sequence>
<accession>A0A1L3GCJ1</accession>
<evidence type="ECO:0000313" key="3">
    <source>
        <dbReference type="Proteomes" id="UP000182264"/>
    </source>
</evidence>
<keyword evidence="3" id="KW-1185">Reference proteome</keyword>
<dbReference type="PROSITE" id="PS51257">
    <property type="entry name" value="PROKAR_LIPOPROTEIN"/>
    <property type="match status" value="1"/>
</dbReference>
<dbReference type="Pfam" id="PF04536">
    <property type="entry name" value="TPM_phosphatase"/>
    <property type="match status" value="1"/>
</dbReference>